<evidence type="ECO:0000313" key="2">
    <source>
        <dbReference type="EMBL" id="PIE33784.1"/>
    </source>
</evidence>
<dbReference type="SUPFAM" id="SSF50341">
    <property type="entry name" value="CheW-like"/>
    <property type="match status" value="1"/>
</dbReference>
<gene>
    <name evidence="2" type="ORF">CSA56_09730</name>
</gene>
<dbReference type="SMART" id="SM00260">
    <property type="entry name" value="CheW"/>
    <property type="match status" value="1"/>
</dbReference>
<dbReference type="PANTHER" id="PTHR22617">
    <property type="entry name" value="CHEMOTAXIS SENSOR HISTIDINE KINASE-RELATED"/>
    <property type="match status" value="1"/>
</dbReference>
<dbReference type="InterPro" id="IPR039315">
    <property type="entry name" value="CheW"/>
</dbReference>
<feature type="domain" description="CheW-like" evidence="1">
    <location>
        <begin position="34"/>
        <end position="174"/>
    </location>
</feature>
<accession>A0A2G6KDM8</accession>
<evidence type="ECO:0000259" key="1">
    <source>
        <dbReference type="PROSITE" id="PS50851"/>
    </source>
</evidence>
<dbReference type="PROSITE" id="PS50851">
    <property type="entry name" value="CHEW"/>
    <property type="match status" value="1"/>
</dbReference>
<dbReference type="Gene3D" id="2.30.30.40">
    <property type="entry name" value="SH3 Domains"/>
    <property type="match status" value="1"/>
</dbReference>
<evidence type="ECO:0000313" key="3">
    <source>
        <dbReference type="Proteomes" id="UP000230821"/>
    </source>
</evidence>
<dbReference type="InterPro" id="IPR036061">
    <property type="entry name" value="CheW-like_dom_sf"/>
</dbReference>
<dbReference type="Pfam" id="PF01584">
    <property type="entry name" value="CheW"/>
    <property type="match status" value="1"/>
</dbReference>
<name>A0A2G6KDM8_9BACT</name>
<protein>
    <recommendedName>
        <fullName evidence="1">CheW-like domain-containing protein</fullName>
    </recommendedName>
</protein>
<dbReference type="EMBL" id="PDSK01000094">
    <property type="protein sequence ID" value="PIE33784.1"/>
    <property type="molecule type" value="Genomic_DNA"/>
</dbReference>
<dbReference type="Gene3D" id="2.40.50.180">
    <property type="entry name" value="CheA-289, Domain 4"/>
    <property type="match status" value="1"/>
</dbReference>
<reference evidence="2 3" key="1">
    <citation type="submission" date="2017-10" db="EMBL/GenBank/DDBJ databases">
        <title>Novel microbial diversity and functional potential in the marine mammal oral microbiome.</title>
        <authorList>
            <person name="Dudek N.K."/>
            <person name="Sun C.L."/>
            <person name="Burstein D."/>
            <person name="Kantor R.S."/>
            <person name="Aliaga Goltsman D.S."/>
            <person name="Bik E.M."/>
            <person name="Thomas B.C."/>
            <person name="Banfield J.F."/>
            <person name="Relman D.A."/>
        </authorList>
    </citation>
    <scope>NUCLEOTIDE SEQUENCE [LARGE SCALE GENOMIC DNA]</scope>
    <source>
        <strain evidence="2">DOLJORAL78_47_16</strain>
    </source>
</reference>
<dbReference type="AlphaFoldDB" id="A0A2G6KDM8"/>
<dbReference type="PANTHER" id="PTHR22617:SF23">
    <property type="entry name" value="CHEMOTAXIS PROTEIN CHEW"/>
    <property type="match status" value="1"/>
</dbReference>
<comment type="caution">
    <text evidence="2">The sequence shown here is derived from an EMBL/GenBank/DDBJ whole genome shotgun (WGS) entry which is preliminary data.</text>
</comment>
<dbReference type="Proteomes" id="UP000230821">
    <property type="component" value="Unassembled WGS sequence"/>
</dbReference>
<dbReference type="GO" id="GO:0005829">
    <property type="term" value="C:cytosol"/>
    <property type="evidence" value="ECO:0007669"/>
    <property type="project" value="TreeGrafter"/>
</dbReference>
<proteinExistence type="predicted"/>
<dbReference type="GO" id="GO:0006935">
    <property type="term" value="P:chemotaxis"/>
    <property type="evidence" value="ECO:0007669"/>
    <property type="project" value="InterPro"/>
</dbReference>
<dbReference type="GO" id="GO:0007165">
    <property type="term" value="P:signal transduction"/>
    <property type="evidence" value="ECO:0007669"/>
    <property type="project" value="InterPro"/>
</dbReference>
<sequence length="174" mass="19800">MIERMMMPNMPQDATLTHIHDTPQENEGDIQQETIQLCIFELSDQLFGLSIFEVQEILEDIEISPVPTTPHFLRGVMNLRGDIVPIVDIREILQLPIKERTLDSRIMILTIKQVRLGILVDAIKEVRQIAKEVVQADTAQAGITDRRFISNIIQYNNGLLILLDVNSLYAAVQL</sequence>
<dbReference type="InterPro" id="IPR002545">
    <property type="entry name" value="CheW-lke_dom"/>
</dbReference>
<organism evidence="2 3">
    <name type="scientific">candidate division KSB3 bacterium</name>
    <dbReference type="NCBI Taxonomy" id="2044937"/>
    <lineage>
        <taxon>Bacteria</taxon>
        <taxon>candidate division KSB3</taxon>
    </lineage>
</organism>